<evidence type="ECO:0000259" key="9">
    <source>
        <dbReference type="Pfam" id="PF25145"/>
    </source>
</evidence>
<dbReference type="InterPro" id="IPR002810">
    <property type="entry name" value="NfeD-like_C"/>
</dbReference>
<feature type="transmembrane region" description="Helical" evidence="5">
    <location>
        <begin position="289"/>
        <end position="318"/>
    </location>
</feature>
<feature type="transmembrane region" description="Helical" evidence="5">
    <location>
        <begin position="330"/>
        <end position="353"/>
    </location>
</feature>
<gene>
    <name evidence="10" type="ORF">ACFPTP_12520</name>
</gene>
<evidence type="ECO:0000313" key="11">
    <source>
        <dbReference type="Proteomes" id="UP001596071"/>
    </source>
</evidence>
<evidence type="ECO:0000259" key="7">
    <source>
        <dbReference type="Pfam" id="PF01957"/>
    </source>
</evidence>
<dbReference type="CDD" id="cd07021">
    <property type="entry name" value="Clp_protease_NfeD_like"/>
    <property type="match status" value="1"/>
</dbReference>
<feature type="transmembrane region" description="Helical" evidence="5">
    <location>
        <begin position="264"/>
        <end position="283"/>
    </location>
</feature>
<feature type="domain" description="NfeD1b N-terminal" evidence="9">
    <location>
        <begin position="31"/>
        <end position="220"/>
    </location>
</feature>
<dbReference type="PANTHER" id="PTHR33507:SF3">
    <property type="entry name" value="INNER MEMBRANE PROTEIN YBBJ"/>
    <property type="match status" value="1"/>
</dbReference>
<feature type="domain" description="NfeD-like C-terminal" evidence="7">
    <location>
        <begin position="383"/>
        <end position="436"/>
    </location>
</feature>
<dbReference type="Pfam" id="PF25145">
    <property type="entry name" value="NfeD1b_N"/>
    <property type="match status" value="1"/>
</dbReference>
<keyword evidence="2 5" id="KW-0812">Transmembrane</keyword>
<dbReference type="InterPro" id="IPR052165">
    <property type="entry name" value="Membrane_assoc_protease"/>
</dbReference>
<dbReference type="SUPFAM" id="SSF52096">
    <property type="entry name" value="ClpP/crotonase"/>
    <property type="match status" value="1"/>
</dbReference>
<feature type="signal peptide" evidence="6">
    <location>
        <begin position="1"/>
        <end position="23"/>
    </location>
</feature>
<dbReference type="RefSeq" id="WP_381445376.1">
    <property type="nucleotide sequence ID" value="NZ_JBHSNP010000026.1"/>
</dbReference>
<keyword evidence="4 5" id="KW-0472">Membrane</keyword>
<evidence type="ECO:0000256" key="1">
    <source>
        <dbReference type="ARBA" id="ARBA00004141"/>
    </source>
</evidence>
<feature type="domain" description="NfeD integral membrane" evidence="8">
    <location>
        <begin position="238"/>
        <end position="351"/>
    </location>
</feature>
<dbReference type="EMBL" id="JBHSNP010000026">
    <property type="protein sequence ID" value="MFC5604044.1"/>
    <property type="molecule type" value="Genomic_DNA"/>
</dbReference>
<evidence type="ECO:0000259" key="8">
    <source>
        <dbReference type="Pfam" id="PF24961"/>
    </source>
</evidence>
<feature type="chain" id="PRO_5047264916" evidence="6">
    <location>
        <begin position="24"/>
        <end position="445"/>
    </location>
</feature>
<dbReference type="Pfam" id="PF01957">
    <property type="entry name" value="NfeD"/>
    <property type="match status" value="1"/>
</dbReference>
<keyword evidence="3 5" id="KW-1133">Transmembrane helix</keyword>
<comment type="caution">
    <text evidence="10">The sequence shown here is derived from an EMBL/GenBank/DDBJ whole genome shotgun (WGS) entry which is preliminary data.</text>
</comment>
<dbReference type="Gene3D" id="3.90.226.10">
    <property type="entry name" value="2-enoyl-CoA Hydratase, Chain A, domain 1"/>
    <property type="match status" value="1"/>
</dbReference>
<feature type="transmembrane region" description="Helical" evidence="5">
    <location>
        <begin position="232"/>
        <end position="252"/>
    </location>
</feature>
<dbReference type="InterPro" id="IPR056739">
    <property type="entry name" value="NfeD_membrane"/>
</dbReference>
<keyword evidence="6" id="KW-0732">Signal</keyword>
<dbReference type="SUPFAM" id="SSF141322">
    <property type="entry name" value="NfeD domain-like"/>
    <property type="match status" value="1"/>
</dbReference>
<evidence type="ECO:0000256" key="6">
    <source>
        <dbReference type="SAM" id="SignalP"/>
    </source>
</evidence>
<dbReference type="Gene3D" id="2.40.50.140">
    <property type="entry name" value="Nucleic acid-binding proteins"/>
    <property type="match status" value="1"/>
</dbReference>
<keyword evidence="11" id="KW-1185">Reference proteome</keyword>
<evidence type="ECO:0000256" key="3">
    <source>
        <dbReference type="ARBA" id="ARBA00022989"/>
    </source>
</evidence>
<proteinExistence type="predicted"/>
<dbReference type="InterPro" id="IPR029045">
    <property type="entry name" value="ClpP/crotonase-like_dom_sf"/>
</dbReference>
<evidence type="ECO:0000256" key="5">
    <source>
        <dbReference type="SAM" id="Phobius"/>
    </source>
</evidence>
<evidence type="ECO:0000256" key="4">
    <source>
        <dbReference type="ARBA" id="ARBA00023136"/>
    </source>
</evidence>
<name>A0ABW0U1I2_9BACL</name>
<evidence type="ECO:0000313" key="10">
    <source>
        <dbReference type="EMBL" id="MFC5604044.1"/>
    </source>
</evidence>
<evidence type="ECO:0000256" key="2">
    <source>
        <dbReference type="ARBA" id="ARBA00022692"/>
    </source>
</evidence>
<dbReference type="InterPro" id="IPR012340">
    <property type="entry name" value="NA-bd_OB-fold"/>
</dbReference>
<dbReference type="InterPro" id="IPR056738">
    <property type="entry name" value="NfeD1b_N"/>
</dbReference>
<sequence length="445" mass="47840">MRKMIGKFLLFILFLSAISIPFANTEAAGEKVYHVKLNNEVEKGLQAYLKRSFKEAEEAGAKAIILEINTDGGFINAAGEIGKLMDETKPEIFAYINHKALSAGAYIALHADKIYMSPNGKIGAAQAVDEAGNAVDVKAHSFWVAEMISAAETHERKPEYAEAMAEPSIHMPKYRAGKGELLTLTAREAAEPEVGYSDGTVKSIQEILQLNSLENAEIVKTNVTLTEGVARFVTHPIVVPILLSIAGLGLVVELYSPGFGVPGTMALSALLLFFFGHLIAGLAGYETLILFIIGLGLIVLEFFIAGGIAGVLGAVAVVVSIIMAGGNPMFMAYSVLIAIAVAVSGMVIIMKFFGRKLHLLNKVVLMDSTDTESGYVSNVNRVELLGKKAITITPLRPSGTIDMEGERIDVVSQGSYIDRGKHVIIVKVEGSRIVVREFEEKGENK</sequence>
<protein>
    <submittedName>
        <fullName evidence="10">Nodulation protein NfeD</fullName>
    </submittedName>
</protein>
<organism evidence="10 11">
    <name type="scientific">Sporosarcina koreensis</name>
    <dbReference type="NCBI Taxonomy" id="334735"/>
    <lineage>
        <taxon>Bacteria</taxon>
        <taxon>Bacillati</taxon>
        <taxon>Bacillota</taxon>
        <taxon>Bacilli</taxon>
        <taxon>Bacillales</taxon>
        <taxon>Caryophanaceae</taxon>
        <taxon>Sporosarcina</taxon>
    </lineage>
</organism>
<dbReference type="Pfam" id="PF24961">
    <property type="entry name" value="NfeD_membrane"/>
    <property type="match status" value="1"/>
</dbReference>
<dbReference type="PANTHER" id="PTHR33507">
    <property type="entry name" value="INNER MEMBRANE PROTEIN YBBJ"/>
    <property type="match status" value="1"/>
</dbReference>
<dbReference type="Proteomes" id="UP001596071">
    <property type="component" value="Unassembled WGS sequence"/>
</dbReference>
<comment type="subcellular location">
    <subcellularLocation>
        <location evidence="1">Membrane</location>
        <topology evidence="1">Multi-pass membrane protein</topology>
    </subcellularLocation>
</comment>
<reference evidence="11" key="1">
    <citation type="journal article" date="2019" name="Int. J. Syst. Evol. Microbiol.">
        <title>The Global Catalogue of Microorganisms (GCM) 10K type strain sequencing project: providing services to taxonomists for standard genome sequencing and annotation.</title>
        <authorList>
            <consortium name="The Broad Institute Genomics Platform"/>
            <consortium name="The Broad Institute Genome Sequencing Center for Infectious Disease"/>
            <person name="Wu L."/>
            <person name="Ma J."/>
        </authorList>
    </citation>
    <scope>NUCLEOTIDE SEQUENCE [LARGE SCALE GENOMIC DNA]</scope>
    <source>
        <strain evidence="11">KACC 11299</strain>
    </source>
</reference>
<accession>A0ABW0U1I2</accession>